<dbReference type="GO" id="GO:0005198">
    <property type="term" value="F:structural molecule activity"/>
    <property type="evidence" value="ECO:0007669"/>
    <property type="project" value="InterPro"/>
</dbReference>
<dbReference type="InterPro" id="IPR049250">
    <property type="entry name" value="DUF6883"/>
</dbReference>
<name>A0A096CJ70_FLAPL</name>
<keyword evidence="3" id="KW-1185">Reference proteome</keyword>
<dbReference type="HOGENOM" id="CLU_542597_0_0_9"/>
<dbReference type="Proteomes" id="UP000029585">
    <property type="component" value="Unassembled WGS sequence"/>
</dbReference>
<dbReference type="Pfam" id="PF21814">
    <property type="entry name" value="DUF6883"/>
    <property type="match status" value="1"/>
</dbReference>
<evidence type="ECO:0000313" key="2">
    <source>
        <dbReference type="EMBL" id="KGF54817.1"/>
    </source>
</evidence>
<dbReference type="PATRIC" id="fig|742738.3.peg.2575"/>
<protein>
    <recommendedName>
        <fullName evidence="1">DUF6883 domain-containing protein</fullName>
    </recommendedName>
</protein>
<reference evidence="2 3" key="1">
    <citation type="submission" date="2011-08" db="EMBL/GenBank/DDBJ databases">
        <title>The Genome Sequence of Clostridium orbiscindens 1_3_50AFAA.</title>
        <authorList>
            <consortium name="The Broad Institute Genome Sequencing Platform"/>
            <person name="Earl A."/>
            <person name="Ward D."/>
            <person name="Feldgarden M."/>
            <person name="Gevers D."/>
            <person name="Daigneault M."/>
            <person name="Strauss J."/>
            <person name="Allen-Vercoe E."/>
            <person name="Young S.K."/>
            <person name="Zeng Q."/>
            <person name="Gargeya S."/>
            <person name="Fitzgerald M."/>
            <person name="Haas B."/>
            <person name="Abouelleil A."/>
            <person name="Alvarado L."/>
            <person name="Arachchi H.M."/>
            <person name="Berlin A."/>
            <person name="Brown A."/>
            <person name="Chapman S.B."/>
            <person name="Chen Z."/>
            <person name="Dunbar C."/>
            <person name="Freedman E."/>
            <person name="Gearin G."/>
            <person name="Gellesch M."/>
            <person name="Goldberg J."/>
            <person name="Griggs A."/>
            <person name="Gujja S."/>
            <person name="Heiman D."/>
            <person name="Howarth C."/>
            <person name="Larson L."/>
            <person name="Lui A."/>
            <person name="MacDonald P.J.P."/>
            <person name="Montmayeur A."/>
            <person name="Murphy C."/>
            <person name="Neiman D."/>
            <person name="Pearson M."/>
            <person name="Priest M."/>
            <person name="Roberts A."/>
            <person name="Saif S."/>
            <person name="Shea T."/>
            <person name="Shenoy N."/>
            <person name="Sisk P."/>
            <person name="Stolte C."/>
            <person name="Sykes S."/>
            <person name="Wortman J."/>
            <person name="Nusbaum C."/>
            <person name="Birren B."/>
        </authorList>
    </citation>
    <scope>NUCLEOTIDE SEQUENCE [LARGE SCALE GENOMIC DNA]</scope>
    <source>
        <strain evidence="2 3">1_3_50AFAA</strain>
    </source>
</reference>
<feature type="domain" description="DUF6883" evidence="1">
    <location>
        <begin position="393"/>
        <end position="499"/>
    </location>
</feature>
<accession>A0A096CJ70</accession>
<evidence type="ECO:0000259" key="1">
    <source>
        <dbReference type="Pfam" id="PF21814"/>
    </source>
</evidence>
<dbReference type="Pfam" id="PF06152">
    <property type="entry name" value="Phage_min_cap2"/>
    <property type="match status" value="1"/>
</dbReference>
<dbReference type="AlphaFoldDB" id="A0A096CJ70"/>
<dbReference type="RefSeq" id="WP_044941504.1">
    <property type="nucleotide sequence ID" value="NZ_KN174163.1"/>
</dbReference>
<sequence length="502" mass="56868">MPSLNRTPNEKELEKLVSIYLRAETAIINEIGRLRSQGLVDYHAVAALERVQAILRQMESDCWEYVPKMIEKQFYVRVPEARKALEVPETAAKHAAGYANAAVLTGEQHAIVDRLAANLMGEITDASMTVMATLQSALFGRVEPDVYRRVGLEQVAAQQAAGRGVNASVPAFVQELRREGVRAFTDKAGRDWSLHTYCTMVSRTTSRQAEVLAVLTADPEHDLYMISSHGTTCALCAPYEGRVYSRSGTDPDFPPLAAAFGKVDPAGPDTLANTWLNIHPNCLHVLLPWTAAGRTDEEIQKIKDFSNPRKNPFSRDPRSESQIAAYRKKERARAQWLADYRQWERYRVTLGDRVPGRFETFLHQKREDGERYRLWRLDYRRRAGLLEHPERALPGADKASAADAKFTGYFFNPESRDGYPKGDAFSSRLGYNKDNWEKMREEILDAATRYPSVLKREDVHGRRYEQLVVLYGRKGSPANVLLAWNVRPDGTTHFVTAHMEKI</sequence>
<dbReference type="InterPro" id="IPR009319">
    <property type="entry name" value="Phage_A118_VSP1"/>
</dbReference>
<dbReference type="EMBL" id="ADLO01000079">
    <property type="protein sequence ID" value="KGF54817.1"/>
    <property type="molecule type" value="Genomic_DNA"/>
</dbReference>
<gene>
    <name evidence="2" type="ORF">HMPREF9460_02508</name>
</gene>
<evidence type="ECO:0000313" key="3">
    <source>
        <dbReference type="Proteomes" id="UP000029585"/>
    </source>
</evidence>
<comment type="caution">
    <text evidence="2">The sequence shown here is derived from an EMBL/GenBank/DDBJ whole genome shotgun (WGS) entry which is preliminary data.</text>
</comment>
<proteinExistence type="predicted"/>
<organism evidence="2 3">
    <name type="scientific">Flavonifractor plautii 1_3_50AFAA</name>
    <dbReference type="NCBI Taxonomy" id="742738"/>
    <lineage>
        <taxon>Bacteria</taxon>
        <taxon>Bacillati</taxon>
        <taxon>Bacillota</taxon>
        <taxon>Clostridia</taxon>
        <taxon>Eubacteriales</taxon>
        <taxon>Oscillospiraceae</taxon>
        <taxon>Flavonifractor</taxon>
    </lineage>
</organism>
<dbReference type="eggNOG" id="COG4695">
    <property type="taxonomic scope" value="Bacteria"/>
</dbReference>